<sequence length="488" mass="54562">MGLVMILLAAAAAAAAVMARTEEECGSPLVIAVASGNATLKGVDAYLYRFPLEDEKIPESRAFAFIVEKVDMGALEHWWSDPRYVHIDGRPLVISNELHIMESPMGPYVGQRSTSSQADFGMLWEPRLRAGVPEPMSAVVNAAVCDALLAFRGAKKPLELSVFGGYDDSDLKPPHLATKIHQKPGEFARLLATMKAVSRRETCSNVIVVNSWSPWLEELEEAPEPDEDLIASCGNSTREEDVRMRGDLARQQLREWRNRPVPESSSFSKVFVISAAGSREIGLAVEDLGFQVYHLETAGITPEKTCFQENLYPNSEDAVMFSEKARTRLFNCFQKFGIFDEYRAFYDVPFYGLLPNLLAHYPDAKFIYEMRPVEEWWLSTTSYFPETHDVVYLRNETFGKGNLADVINGIMYGARHERPETPKDRAVRIEAYVNQARDVMALFSDREDRLLVVDADVDGYDVIAPFLGMPHAATWEFPSPRAAAAAAA</sequence>
<accession>A0AAD7UFV8</accession>
<dbReference type="InterPro" id="IPR040632">
    <property type="entry name" value="Sulfotransfer_4"/>
</dbReference>
<dbReference type="SUPFAM" id="SSF52540">
    <property type="entry name" value="P-loop containing nucleoside triphosphate hydrolases"/>
    <property type="match status" value="1"/>
</dbReference>
<dbReference type="PANTHER" id="PTHR36978">
    <property type="entry name" value="P-LOOP CONTAINING NUCLEOTIDE TRIPHOSPHATE HYDROLASE"/>
    <property type="match status" value="1"/>
</dbReference>
<organism evidence="2 3">
    <name type="scientific">Chrysophaeum taylorii</name>
    <dbReference type="NCBI Taxonomy" id="2483200"/>
    <lineage>
        <taxon>Eukaryota</taxon>
        <taxon>Sar</taxon>
        <taxon>Stramenopiles</taxon>
        <taxon>Ochrophyta</taxon>
        <taxon>Pelagophyceae</taxon>
        <taxon>Pelagomonadales</taxon>
        <taxon>Pelagomonadaceae</taxon>
        <taxon>Chrysophaeum</taxon>
    </lineage>
</organism>
<dbReference type="Pfam" id="PF17784">
    <property type="entry name" value="Sulfotransfer_4"/>
    <property type="match status" value="1"/>
</dbReference>
<dbReference type="PANTHER" id="PTHR36978:SF4">
    <property type="entry name" value="P-LOOP CONTAINING NUCLEOSIDE TRIPHOSPHATE HYDROLASE PROTEIN"/>
    <property type="match status" value="1"/>
</dbReference>
<reference evidence="2" key="1">
    <citation type="submission" date="2023-01" db="EMBL/GenBank/DDBJ databases">
        <title>Metagenome sequencing of chrysophaentin producing Chrysophaeum taylorii.</title>
        <authorList>
            <person name="Davison J."/>
            <person name="Bewley C."/>
        </authorList>
    </citation>
    <scope>NUCLEOTIDE SEQUENCE</scope>
    <source>
        <strain evidence="2">NIES-1699</strain>
    </source>
</reference>
<feature type="signal peptide" evidence="1">
    <location>
        <begin position="1"/>
        <end position="19"/>
    </location>
</feature>
<protein>
    <submittedName>
        <fullName evidence="2">Uncharacterized protein</fullName>
    </submittedName>
</protein>
<dbReference type="EMBL" id="JAQMWT010000359">
    <property type="protein sequence ID" value="KAJ8603227.1"/>
    <property type="molecule type" value="Genomic_DNA"/>
</dbReference>
<name>A0AAD7UFV8_9STRA</name>
<evidence type="ECO:0000313" key="3">
    <source>
        <dbReference type="Proteomes" id="UP001230188"/>
    </source>
</evidence>
<evidence type="ECO:0000313" key="2">
    <source>
        <dbReference type="EMBL" id="KAJ8603227.1"/>
    </source>
</evidence>
<gene>
    <name evidence="2" type="ORF">CTAYLR_003806</name>
</gene>
<comment type="caution">
    <text evidence="2">The sequence shown here is derived from an EMBL/GenBank/DDBJ whole genome shotgun (WGS) entry which is preliminary data.</text>
</comment>
<dbReference type="AlphaFoldDB" id="A0AAD7UFV8"/>
<feature type="chain" id="PRO_5042048090" evidence="1">
    <location>
        <begin position="20"/>
        <end position="488"/>
    </location>
</feature>
<dbReference type="InterPro" id="IPR027417">
    <property type="entry name" value="P-loop_NTPase"/>
</dbReference>
<dbReference type="Proteomes" id="UP001230188">
    <property type="component" value="Unassembled WGS sequence"/>
</dbReference>
<keyword evidence="3" id="KW-1185">Reference proteome</keyword>
<proteinExistence type="predicted"/>
<dbReference type="Gene3D" id="3.40.50.300">
    <property type="entry name" value="P-loop containing nucleotide triphosphate hydrolases"/>
    <property type="match status" value="1"/>
</dbReference>
<keyword evidence="1" id="KW-0732">Signal</keyword>
<evidence type="ECO:0000256" key="1">
    <source>
        <dbReference type="SAM" id="SignalP"/>
    </source>
</evidence>